<proteinExistence type="predicted"/>
<reference evidence="2" key="1">
    <citation type="submission" date="2019-02" db="EMBL/GenBank/DDBJ databases">
        <authorList>
            <person name="Ashton P.M."/>
            <person name="Dallman T."/>
            <person name="Nair S."/>
            <person name="De Pinna E."/>
            <person name="Peters T."/>
            <person name="Grant K."/>
        </authorList>
    </citation>
    <scope>NUCLEOTIDE SEQUENCE [LARGE SCALE GENOMIC DNA]</scope>
    <source>
        <strain evidence="2">367309</strain>
    </source>
</reference>
<keyword evidence="1" id="KW-1133">Transmembrane helix</keyword>
<organism evidence="2">
    <name type="scientific">Salmonella enterica subsp. enterica serovar Java</name>
    <dbReference type="NCBI Taxonomy" id="224729"/>
    <lineage>
        <taxon>Bacteria</taxon>
        <taxon>Pseudomonadati</taxon>
        <taxon>Pseudomonadota</taxon>
        <taxon>Gammaproteobacteria</taxon>
        <taxon>Enterobacterales</taxon>
        <taxon>Enterobacteriaceae</taxon>
        <taxon>Salmonella</taxon>
    </lineage>
</organism>
<evidence type="ECO:0000256" key="1">
    <source>
        <dbReference type="SAM" id="Phobius"/>
    </source>
</evidence>
<feature type="transmembrane region" description="Helical" evidence="1">
    <location>
        <begin position="6"/>
        <end position="30"/>
    </location>
</feature>
<dbReference type="EMBL" id="AAKVUB010000056">
    <property type="protein sequence ID" value="ECW2471362.1"/>
    <property type="molecule type" value="Genomic_DNA"/>
</dbReference>
<dbReference type="AlphaFoldDB" id="A0A6H2Y4U7"/>
<accession>A0A6H2Y4U7</accession>
<keyword evidence="1" id="KW-0812">Transmembrane</keyword>
<comment type="caution">
    <text evidence="2">The sequence shown here is derived from an EMBL/GenBank/DDBJ whole genome shotgun (WGS) entry which is preliminary data.</text>
</comment>
<protein>
    <submittedName>
        <fullName evidence="2">Uncharacterized protein</fullName>
    </submittedName>
</protein>
<sequence>MNVILWMWVFVPCFLAFICVGIVCVLTEIFQVRKILQMKTGQGREHDRTGVRLLTGELADEIDSFYDSYMTLVGHVLQGLEDGDILWIRFYARQRYFGIYESRTGGLLRLSPEVRLSVIQAYTTIRLLQDGLSQYTIMLNRSGNKSEIMLQTLAAETRQLKMLHWRMCLVTEQALSMLWAGPIPHWLPVRPQCRQESTR</sequence>
<keyword evidence="1" id="KW-0472">Membrane</keyword>
<gene>
    <name evidence="2" type="ORF">EZX71_26160</name>
</gene>
<name>A0A6H2Y4U7_SALEB</name>
<dbReference type="Proteomes" id="UP000839733">
    <property type="component" value="Unassembled WGS sequence"/>
</dbReference>
<evidence type="ECO:0000313" key="2">
    <source>
        <dbReference type="EMBL" id="ECW2471362.1"/>
    </source>
</evidence>